<dbReference type="InterPro" id="IPR047296">
    <property type="entry name" value="GIY-YIG_UvrC_Cho"/>
</dbReference>
<dbReference type="PROSITE" id="PS50165">
    <property type="entry name" value="UVRC"/>
    <property type="match status" value="1"/>
</dbReference>
<dbReference type="PROSITE" id="PS50164">
    <property type="entry name" value="GIY_YIG"/>
    <property type="match status" value="1"/>
</dbReference>
<proteinExistence type="predicted"/>
<dbReference type="GO" id="GO:0009381">
    <property type="term" value="F:excinuclease ABC activity"/>
    <property type="evidence" value="ECO:0007669"/>
    <property type="project" value="InterPro"/>
</dbReference>
<feature type="domain" description="UvrC family homology region profile" evidence="3">
    <location>
        <begin position="250"/>
        <end position="347"/>
    </location>
</feature>
<dbReference type="InterPro" id="IPR036876">
    <property type="entry name" value="UVR_dom_sf"/>
</dbReference>
<dbReference type="EMBL" id="MHMR01000023">
    <property type="protein sequence ID" value="OGZ30366.1"/>
    <property type="molecule type" value="Genomic_DNA"/>
</dbReference>
<evidence type="ECO:0000259" key="3">
    <source>
        <dbReference type="PROSITE" id="PS50165"/>
    </source>
</evidence>
<evidence type="ECO:0000259" key="2">
    <source>
        <dbReference type="PROSITE" id="PS50164"/>
    </source>
</evidence>
<dbReference type="SUPFAM" id="SSF46600">
    <property type="entry name" value="C-terminal UvrC-binding domain of UvrB"/>
    <property type="match status" value="1"/>
</dbReference>
<comment type="caution">
    <text evidence="4">The sequence shown here is derived from an EMBL/GenBank/DDBJ whole genome shotgun (WGS) entry which is preliminary data.</text>
</comment>
<dbReference type="Pfam" id="PF02151">
    <property type="entry name" value="UVR"/>
    <property type="match status" value="1"/>
</dbReference>
<dbReference type="CDD" id="cd10434">
    <property type="entry name" value="GIY-YIG_UvrC_Cho"/>
    <property type="match status" value="1"/>
</dbReference>
<dbReference type="SUPFAM" id="SSF82771">
    <property type="entry name" value="GIY-YIG endonuclease"/>
    <property type="match status" value="1"/>
</dbReference>
<sequence length="425" mass="49457">MYFFKNSSGRIIYVGKAQNLKMRLVSYFRKDEVDIRKRAMLKEASDISWQKLGSDIEALLEEAAFIKKYRPKYNILMRDDKQYFYVVFTKEKFPKIFITHQPNIIRHRMSDNVGPFTDGWAIKSILKSLRKTFPYCQCFTNSKQAHSRPCQQANIGRCFGICCLKETEWAKFYPDAETLAKKYKENIKTIKRVLSGKYSAVLKNAVKEMETASSKKDYERAAELRDTTKALENIFEHRPFLSRDTESWRQKGLDYLKTTLGLKSTPKRIEFFDISNLRGKQATGSMAVFTDGEPDKKEYKKFKIRLSEKPNDVAMLKEVLVRRLSHNDWLKPNLIIVDGGKAQLNAALMPRARLLPIWQEPCSGQIKVAALAKREEELYSSDGRIIKLKEGPEPLLHLLTSMRDEAHRFAISYHRKLRAKQVITR</sequence>
<accession>A0A1G2EX27</accession>
<dbReference type="Gene3D" id="3.40.1440.10">
    <property type="entry name" value="GIY-YIG endonuclease"/>
    <property type="match status" value="1"/>
</dbReference>
<dbReference type="PROSITE" id="PS50151">
    <property type="entry name" value="UVR"/>
    <property type="match status" value="1"/>
</dbReference>
<feature type="domain" description="GIY-YIG" evidence="2">
    <location>
        <begin position="1"/>
        <end position="75"/>
    </location>
</feature>
<dbReference type="GO" id="GO:0009380">
    <property type="term" value="C:excinuclease repair complex"/>
    <property type="evidence" value="ECO:0007669"/>
    <property type="project" value="TreeGrafter"/>
</dbReference>
<organism evidence="4 5">
    <name type="scientific">Candidatus Niyogibacteria bacterium RIFCSPLOWO2_02_FULL_45_13</name>
    <dbReference type="NCBI Taxonomy" id="1801725"/>
    <lineage>
        <taxon>Bacteria</taxon>
        <taxon>Candidatus Niyogiibacteriota</taxon>
    </lineage>
</organism>
<dbReference type="Pfam" id="PF01541">
    <property type="entry name" value="GIY-YIG"/>
    <property type="match status" value="1"/>
</dbReference>
<dbReference type="AlphaFoldDB" id="A0A1G2EX27"/>
<dbReference type="Gene3D" id="3.30.420.340">
    <property type="entry name" value="UvrC, RNAse H endonuclease domain"/>
    <property type="match status" value="1"/>
</dbReference>
<dbReference type="GO" id="GO:0006289">
    <property type="term" value="P:nucleotide-excision repair"/>
    <property type="evidence" value="ECO:0007669"/>
    <property type="project" value="InterPro"/>
</dbReference>
<evidence type="ECO:0000313" key="5">
    <source>
        <dbReference type="Proteomes" id="UP000178428"/>
    </source>
</evidence>
<evidence type="ECO:0000259" key="1">
    <source>
        <dbReference type="PROSITE" id="PS50151"/>
    </source>
</evidence>
<dbReference type="PANTHER" id="PTHR30562">
    <property type="entry name" value="UVRC/OXIDOREDUCTASE"/>
    <property type="match status" value="1"/>
</dbReference>
<dbReference type="InterPro" id="IPR000305">
    <property type="entry name" value="GIY-YIG_endonuc"/>
</dbReference>
<dbReference type="InterPro" id="IPR050066">
    <property type="entry name" value="UvrABC_protein_C"/>
</dbReference>
<dbReference type="STRING" id="1801725.A3J00_02870"/>
<dbReference type="Proteomes" id="UP000178428">
    <property type="component" value="Unassembled WGS sequence"/>
</dbReference>
<name>A0A1G2EX27_9BACT</name>
<evidence type="ECO:0000313" key="4">
    <source>
        <dbReference type="EMBL" id="OGZ30366.1"/>
    </source>
</evidence>
<feature type="domain" description="UVR" evidence="1">
    <location>
        <begin position="199"/>
        <end position="234"/>
    </location>
</feature>
<dbReference type="InterPro" id="IPR035901">
    <property type="entry name" value="GIY-YIG_endonuc_sf"/>
</dbReference>
<dbReference type="InterPro" id="IPR001943">
    <property type="entry name" value="UVR_dom"/>
</dbReference>
<dbReference type="Gene3D" id="4.10.860.10">
    <property type="entry name" value="UVR domain"/>
    <property type="match status" value="1"/>
</dbReference>
<reference evidence="4 5" key="1">
    <citation type="journal article" date="2016" name="Nat. Commun.">
        <title>Thousands of microbial genomes shed light on interconnected biogeochemical processes in an aquifer system.</title>
        <authorList>
            <person name="Anantharaman K."/>
            <person name="Brown C.T."/>
            <person name="Hug L.A."/>
            <person name="Sharon I."/>
            <person name="Castelle C.J."/>
            <person name="Probst A.J."/>
            <person name="Thomas B.C."/>
            <person name="Singh A."/>
            <person name="Wilkins M.J."/>
            <person name="Karaoz U."/>
            <person name="Brodie E.L."/>
            <person name="Williams K.H."/>
            <person name="Hubbard S.S."/>
            <person name="Banfield J.F."/>
        </authorList>
    </citation>
    <scope>NUCLEOTIDE SEQUENCE [LARGE SCALE GENOMIC DNA]</scope>
</reference>
<dbReference type="InterPro" id="IPR001162">
    <property type="entry name" value="UvrC_RNase_H_dom"/>
</dbReference>
<dbReference type="PANTHER" id="PTHR30562:SF1">
    <property type="entry name" value="UVRABC SYSTEM PROTEIN C"/>
    <property type="match status" value="1"/>
</dbReference>
<protein>
    <recommendedName>
        <fullName evidence="6">Excinuclease ABC subunit C</fullName>
    </recommendedName>
</protein>
<dbReference type="InterPro" id="IPR038476">
    <property type="entry name" value="UvrC_RNase_H_dom_sf"/>
</dbReference>
<dbReference type="Pfam" id="PF08459">
    <property type="entry name" value="UvrC_RNaseH_dom"/>
    <property type="match status" value="1"/>
</dbReference>
<dbReference type="SMART" id="SM00465">
    <property type="entry name" value="GIYc"/>
    <property type="match status" value="1"/>
</dbReference>
<gene>
    <name evidence="4" type="ORF">A3J00_02870</name>
</gene>
<evidence type="ECO:0008006" key="6">
    <source>
        <dbReference type="Google" id="ProtNLM"/>
    </source>
</evidence>